<name>A0A1H9I8C2_9HYPH</name>
<dbReference type="Proteomes" id="UP000199647">
    <property type="component" value="Unassembled WGS sequence"/>
</dbReference>
<organism evidence="1 2">
    <name type="scientific">Faunimonas pinastri</name>
    <dbReference type="NCBI Taxonomy" id="1855383"/>
    <lineage>
        <taxon>Bacteria</taxon>
        <taxon>Pseudomonadati</taxon>
        <taxon>Pseudomonadota</taxon>
        <taxon>Alphaproteobacteria</taxon>
        <taxon>Hyphomicrobiales</taxon>
        <taxon>Afifellaceae</taxon>
        <taxon>Faunimonas</taxon>
    </lineage>
</organism>
<dbReference type="OrthoDB" id="9798158at2"/>
<dbReference type="Pfam" id="PF04365">
    <property type="entry name" value="BrnT_toxin"/>
    <property type="match status" value="1"/>
</dbReference>
<reference evidence="1 2" key="1">
    <citation type="submission" date="2016-10" db="EMBL/GenBank/DDBJ databases">
        <authorList>
            <person name="de Groot N.N."/>
        </authorList>
    </citation>
    <scope>NUCLEOTIDE SEQUENCE [LARGE SCALE GENOMIC DNA]</scope>
    <source>
        <strain evidence="1 2">A52C2</strain>
    </source>
</reference>
<dbReference type="Gene3D" id="3.10.450.530">
    <property type="entry name" value="Ribonuclease toxin, BrnT, of type II toxin-antitoxin system"/>
    <property type="match status" value="1"/>
</dbReference>
<dbReference type="InterPro" id="IPR038573">
    <property type="entry name" value="BrnT_sf"/>
</dbReference>
<evidence type="ECO:0008006" key="3">
    <source>
        <dbReference type="Google" id="ProtNLM"/>
    </source>
</evidence>
<sequence>MYSWDEGKRETNNAKHGVDFTAADAFDWQTAMIVDDERFAYGERREIAFGFIGARLHVLVFTRREATHIISLRKANSREIKRYVEALG</sequence>
<keyword evidence="2" id="KW-1185">Reference proteome</keyword>
<protein>
    <recommendedName>
        <fullName evidence="3">BrnT family toxin</fullName>
    </recommendedName>
</protein>
<dbReference type="RefSeq" id="WP_092496590.1">
    <property type="nucleotide sequence ID" value="NZ_FOFG01000007.1"/>
</dbReference>
<evidence type="ECO:0000313" key="1">
    <source>
        <dbReference type="EMBL" id="SEQ70814.1"/>
    </source>
</evidence>
<gene>
    <name evidence="1" type="ORF">SAMN05216548_10716</name>
</gene>
<evidence type="ECO:0000313" key="2">
    <source>
        <dbReference type="Proteomes" id="UP000199647"/>
    </source>
</evidence>
<dbReference type="EMBL" id="FOFG01000007">
    <property type="protein sequence ID" value="SEQ70814.1"/>
    <property type="molecule type" value="Genomic_DNA"/>
</dbReference>
<dbReference type="InterPro" id="IPR007460">
    <property type="entry name" value="BrnT_toxin"/>
</dbReference>
<accession>A0A1H9I8C2</accession>
<dbReference type="AlphaFoldDB" id="A0A1H9I8C2"/>
<dbReference type="STRING" id="1855383.SAMN05216548_10716"/>
<proteinExistence type="predicted"/>